<accession>A0A7J7NP48</accession>
<dbReference type="EMBL" id="JACGCM010000677">
    <property type="protein sequence ID" value="KAF6168820.1"/>
    <property type="molecule type" value="Genomic_DNA"/>
</dbReference>
<evidence type="ECO:0000313" key="2">
    <source>
        <dbReference type="EMBL" id="KAF6168820.1"/>
    </source>
</evidence>
<comment type="caution">
    <text evidence="2">The sequence shown here is derived from an EMBL/GenBank/DDBJ whole genome shotgun (WGS) entry which is preliminary data.</text>
</comment>
<organism evidence="2 3">
    <name type="scientific">Kingdonia uniflora</name>
    <dbReference type="NCBI Taxonomy" id="39325"/>
    <lineage>
        <taxon>Eukaryota</taxon>
        <taxon>Viridiplantae</taxon>
        <taxon>Streptophyta</taxon>
        <taxon>Embryophyta</taxon>
        <taxon>Tracheophyta</taxon>
        <taxon>Spermatophyta</taxon>
        <taxon>Magnoliopsida</taxon>
        <taxon>Ranunculales</taxon>
        <taxon>Circaeasteraceae</taxon>
        <taxon>Kingdonia</taxon>
    </lineage>
</organism>
<dbReference type="AlphaFoldDB" id="A0A7J7NP48"/>
<sequence length="173" mass="19619">MPKQLENITHDYMLRGLMSVLVSICKVVNFTHDYNKSDMEISAGYGLFSDEDVPDDLTYVHEENPVRTEPLGGSDFGGYPSLERRNNSFDIKEQMNVHYGFAKRSKSGHGTGFNIDEADLFEMEHCDGIVVASAIFGNCDIIQQPKNISEAAKENVCFYMFVDEETEAYMKKF</sequence>
<evidence type="ECO:0000259" key="1">
    <source>
        <dbReference type="Pfam" id="PF04765"/>
    </source>
</evidence>
<protein>
    <recommendedName>
        <fullName evidence="1">TOD1/MUCI70 glycosyltransferase-like domain-containing protein</fullName>
    </recommendedName>
</protein>
<dbReference type="InterPro" id="IPR006852">
    <property type="entry name" value="TOD1_MUCI70"/>
</dbReference>
<name>A0A7J7NP48_9MAGN</name>
<feature type="domain" description="TOD1/MUCI70 glycosyltransferase-like" evidence="1">
    <location>
        <begin position="57"/>
        <end position="172"/>
    </location>
</feature>
<dbReference type="OrthoDB" id="1930136at2759"/>
<keyword evidence="3" id="KW-1185">Reference proteome</keyword>
<gene>
    <name evidence="2" type="ORF">GIB67_042127</name>
</gene>
<dbReference type="PANTHER" id="PTHR12956">
    <property type="entry name" value="ALKALINE CERAMIDASE-RELATED"/>
    <property type="match status" value="1"/>
</dbReference>
<dbReference type="PANTHER" id="PTHR12956:SF38">
    <property type="entry name" value="HEXOSYLTRANSFERASE MUCI70-RELATED"/>
    <property type="match status" value="1"/>
</dbReference>
<dbReference type="Pfam" id="PF04765">
    <property type="entry name" value="TOD1_MUCI70"/>
    <property type="match status" value="1"/>
</dbReference>
<dbReference type="InterPro" id="IPR048354">
    <property type="entry name" value="TOD1_MUCI70_glycTrfase_dom"/>
</dbReference>
<evidence type="ECO:0000313" key="3">
    <source>
        <dbReference type="Proteomes" id="UP000541444"/>
    </source>
</evidence>
<dbReference type="Proteomes" id="UP000541444">
    <property type="component" value="Unassembled WGS sequence"/>
</dbReference>
<proteinExistence type="predicted"/>
<reference evidence="2 3" key="1">
    <citation type="journal article" date="2020" name="IScience">
        <title>Genome Sequencing of the Endangered Kingdonia uniflora (Circaeasteraceae, Ranunculales) Reveals Potential Mechanisms of Evolutionary Specialization.</title>
        <authorList>
            <person name="Sun Y."/>
            <person name="Deng T."/>
            <person name="Zhang A."/>
            <person name="Moore M.J."/>
            <person name="Landis J.B."/>
            <person name="Lin N."/>
            <person name="Zhang H."/>
            <person name="Zhang X."/>
            <person name="Huang J."/>
            <person name="Zhang X."/>
            <person name="Sun H."/>
            <person name="Wang H."/>
        </authorList>
    </citation>
    <scope>NUCLEOTIDE SEQUENCE [LARGE SCALE GENOMIC DNA]</scope>
    <source>
        <strain evidence="2">TB1705</strain>
        <tissue evidence="2">Leaf</tissue>
    </source>
</reference>